<name>A0ACC1LU87_9FUNG</name>
<dbReference type="Proteomes" id="UP001139981">
    <property type="component" value="Unassembled WGS sequence"/>
</dbReference>
<evidence type="ECO:0000313" key="2">
    <source>
        <dbReference type="Proteomes" id="UP001139981"/>
    </source>
</evidence>
<comment type="caution">
    <text evidence="1">The sequence shown here is derived from an EMBL/GenBank/DDBJ whole genome shotgun (WGS) entry which is preliminary data.</text>
</comment>
<keyword evidence="2" id="KW-1185">Reference proteome</keyword>
<reference evidence="1" key="1">
    <citation type="submission" date="2022-07" db="EMBL/GenBank/DDBJ databases">
        <title>Phylogenomic reconstructions and comparative analyses of Kickxellomycotina fungi.</title>
        <authorList>
            <person name="Reynolds N.K."/>
            <person name="Stajich J.E."/>
            <person name="Barry K."/>
            <person name="Grigoriev I.V."/>
            <person name="Crous P."/>
            <person name="Smith M.E."/>
        </authorList>
    </citation>
    <scope>NUCLEOTIDE SEQUENCE</scope>
    <source>
        <strain evidence="1">CBS 190363</strain>
    </source>
</reference>
<evidence type="ECO:0000313" key="1">
    <source>
        <dbReference type="EMBL" id="KAJ2878724.1"/>
    </source>
</evidence>
<dbReference type="EMBL" id="JANBVB010003474">
    <property type="protein sequence ID" value="KAJ2878724.1"/>
    <property type="molecule type" value="Genomic_DNA"/>
</dbReference>
<gene>
    <name evidence="1" type="ORF">IWW38_006255</name>
</gene>
<protein>
    <submittedName>
        <fullName evidence="1">Uncharacterized protein</fullName>
    </submittedName>
</protein>
<organism evidence="1 2">
    <name type="scientific">Coemansia aciculifera</name>
    <dbReference type="NCBI Taxonomy" id="417176"/>
    <lineage>
        <taxon>Eukaryota</taxon>
        <taxon>Fungi</taxon>
        <taxon>Fungi incertae sedis</taxon>
        <taxon>Zoopagomycota</taxon>
        <taxon>Kickxellomycotina</taxon>
        <taxon>Kickxellomycetes</taxon>
        <taxon>Kickxellales</taxon>
        <taxon>Kickxellaceae</taxon>
        <taxon>Coemansia</taxon>
    </lineage>
</organism>
<proteinExistence type="predicted"/>
<feature type="non-terminal residue" evidence="1">
    <location>
        <position position="177"/>
    </location>
</feature>
<accession>A0ACC1LU87</accession>
<sequence length="177" mass="19859">MVSMLVRNPYYLTRIVSHVKHHECDALLSIILDSLFGSLAYEPHLTALFTEIVELEVDRTTSIDTVMRNDGPSVHMLSAYLKRQSCLEYLRIAVGPTIETMVALGCTSLDPELASVYQDWARSQTAMRLPLVASAVEAAGYTEVQNLSRRRQRHLVHVATHCLHDVINARHHIPSGL</sequence>